<comment type="subcellular location">
    <subcellularLocation>
        <location evidence="2">Endosome membrane</location>
        <topology evidence="2">Peripheral membrane protein</topology>
    </subcellularLocation>
    <subcellularLocation>
        <location evidence="1">Golgi apparatus</location>
        <location evidence="1">trans-Golgi network membrane</location>
        <topology evidence="1">Peripheral membrane protein</topology>
    </subcellularLocation>
</comment>
<feature type="region of interest" description="Disordered" evidence="7">
    <location>
        <begin position="803"/>
        <end position="840"/>
    </location>
</feature>
<evidence type="ECO:0000256" key="6">
    <source>
        <dbReference type="ARBA" id="ARBA00023136"/>
    </source>
</evidence>
<dbReference type="OrthoDB" id="10261632at2759"/>
<evidence type="ECO:0000256" key="7">
    <source>
        <dbReference type="SAM" id="MobiDB-lite"/>
    </source>
</evidence>
<evidence type="ECO:0000256" key="3">
    <source>
        <dbReference type="ARBA" id="ARBA00008628"/>
    </source>
</evidence>
<dbReference type="AlphaFoldDB" id="A0A0C3PL05"/>
<dbReference type="PANTHER" id="PTHR12820:SF0">
    <property type="entry name" value="VACUOLAR PROTEIN SORTING-ASSOCIATED PROTEIN 53 HOMOLOG"/>
    <property type="match status" value="1"/>
</dbReference>
<evidence type="ECO:0000259" key="9">
    <source>
        <dbReference type="Pfam" id="PF16854"/>
    </source>
</evidence>
<evidence type="ECO:0000313" key="11">
    <source>
        <dbReference type="Proteomes" id="UP000054217"/>
    </source>
</evidence>
<keyword evidence="11" id="KW-1185">Reference proteome</keyword>
<dbReference type="PANTHER" id="PTHR12820">
    <property type="entry name" value="VACUOLAR SORTING PROTEIN 53"/>
    <property type="match status" value="1"/>
</dbReference>
<dbReference type="GO" id="GO:0042147">
    <property type="term" value="P:retrograde transport, endosome to Golgi"/>
    <property type="evidence" value="ECO:0007669"/>
    <property type="project" value="InterPro"/>
</dbReference>
<dbReference type="InterPro" id="IPR038260">
    <property type="entry name" value="Vps53_C_sf"/>
</dbReference>
<proteinExistence type="inferred from homology"/>
<dbReference type="Proteomes" id="UP000054217">
    <property type="component" value="Unassembled WGS sequence"/>
</dbReference>
<dbReference type="FunCoup" id="A0A0C3PL05">
    <property type="interactions" value="487"/>
</dbReference>
<dbReference type="GO" id="GO:0010008">
    <property type="term" value="C:endosome membrane"/>
    <property type="evidence" value="ECO:0007669"/>
    <property type="project" value="UniProtKB-SubCell"/>
</dbReference>
<keyword evidence="6" id="KW-0472">Membrane</keyword>
<evidence type="ECO:0000313" key="10">
    <source>
        <dbReference type="EMBL" id="KIO09366.1"/>
    </source>
</evidence>
<feature type="domain" description="Vps53 C-terminal" evidence="9">
    <location>
        <begin position="663"/>
        <end position="742"/>
    </location>
</feature>
<name>A0A0C3PL05_PISTI</name>
<protein>
    <submittedName>
        <fullName evidence="10">Uncharacterized protein</fullName>
    </submittedName>
</protein>
<dbReference type="STRING" id="870435.A0A0C3PL05"/>
<dbReference type="GO" id="GO:0000938">
    <property type="term" value="C:GARP complex"/>
    <property type="evidence" value="ECO:0007669"/>
    <property type="project" value="InterPro"/>
</dbReference>
<keyword evidence="4" id="KW-0967">Endosome</keyword>
<keyword evidence="5" id="KW-0333">Golgi apparatus</keyword>
<dbReference type="Pfam" id="PF04100">
    <property type="entry name" value="Vps53_N"/>
    <property type="match status" value="1"/>
</dbReference>
<accession>A0A0C3PL05</accession>
<evidence type="ECO:0000259" key="8">
    <source>
        <dbReference type="Pfam" id="PF04100"/>
    </source>
</evidence>
<reference evidence="11" key="2">
    <citation type="submission" date="2015-01" db="EMBL/GenBank/DDBJ databases">
        <title>Evolutionary Origins and Diversification of the Mycorrhizal Mutualists.</title>
        <authorList>
            <consortium name="DOE Joint Genome Institute"/>
            <consortium name="Mycorrhizal Genomics Consortium"/>
            <person name="Kohler A."/>
            <person name="Kuo A."/>
            <person name="Nagy L.G."/>
            <person name="Floudas D."/>
            <person name="Copeland A."/>
            <person name="Barry K.W."/>
            <person name="Cichocki N."/>
            <person name="Veneault-Fourrey C."/>
            <person name="LaButti K."/>
            <person name="Lindquist E.A."/>
            <person name="Lipzen A."/>
            <person name="Lundell T."/>
            <person name="Morin E."/>
            <person name="Murat C."/>
            <person name="Riley R."/>
            <person name="Ohm R."/>
            <person name="Sun H."/>
            <person name="Tunlid A."/>
            <person name="Henrissat B."/>
            <person name="Grigoriev I.V."/>
            <person name="Hibbett D.S."/>
            <person name="Martin F."/>
        </authorList>
    </citation>
    <scope>NUCLEOTIDE SEQUENCE [LARGE SCALE GENOMIC DNA]</scope>
    <source>
        <strain evidence="11">Marx 270</strain>
    </source>
</reference>
<dbReference type="InterPro" id="IPR039766">
    <property type="entry name" value="Vps53"/>
</dbReference>
<feature type="domain" description="Vps53 N-terminal" evidence="8">
    <location>
        <begin position="37"/>
        <end position="396"/>
    </location>
</feature>
<evidence type="ECO:0000256" key="2">
    <source>
        <dbReference type="ARBA" id="ARBA00004481"/>
    </source>
</evidence>
<dbReference type="Pfam" id="PF16854">
    <property type="entry name" value="VPS53_C"/>
    <property type="match status" value="1"/>
</dbReference>
<dbReference type="Gene3D" id="1.10.357.110">
    <property type="entry name" value="Vacuolar protein sorting-associated protein 53, C-terminus"/>
    <property type="match status" value="1"/>
</dbReference>
<gene>
    <name evidence="10" type="ORF">M404DRAFT_131726</name>
</gene>
<feature type="compositionally biased region" description="Polar residues" evidence="7">
    <location>
        <begin position="419"/>
        <end position="435"/>
    </location>
</feature>
<dbReference type="HOGENOM" id="CLU_007339_0_0_1"/>
<dbReference type="EMBL" id="KN831954">
    <property type="protein sequence ID" value="KIO09366.1"/>
    <property type="molecule type" value="Genomic_DNA"/>
</dbReference>
<evidence type="ECO:0000256" key="4">
    <source>
        <dbReference type="ARBA" id="ARBA00022753"/>
    </source>
</evidence>
<dbReference type="InterPro" id="IPR007234">
    <property type="entry name" value="Vps53_N"/>
</dbReference>
<feature type="region of interest" description="Disordered" evidence="7">
    <location>
        <begin position="410"/>
        <end position="441"/>
    </location>
</feature>
<dbReference type="GO" id="GO:0005829">
    <property type="term" value="C:cytosol"/>
    <property type="evidence" value="ECO:0007669"/>
    <property type="project" value="GOC"/>
</dbReference>
<comment type="similarity">
    <text evidence="3">Belongs to the VPS53 family.</text>
</comment>
<evidence type="ECO:0000256" key="5">
    <source>
        <dbReference type="ARBA" id="ARBA00023034"/>
    </source>
</evidence>
<sequence>MDHSDHVDLSEQLIQSVHKVLQLDPDSINDPLDELSNKFNPVDVLNQLFPDEASLTQLEAVQGRLAEDERLLQQEIDTLEEELRRDQDPNRIQLIQEMISDILGQMSRIREKASESEAVVRNITKDIQNLDLAKRNLTTSMTTLKRLQMLANALTQLEDQVREKRYSEVAQTLAAVKEISAAFKSYTSVPYIARLWKRIQQVTGQVRSQVDSEFEVFYLQDPAKQTRASQITDACAVVDVLGLDVRTQLIERYVAIELKEYRRIFRANDEAGHLDNISRRFAWFRRLLTSHETETGRVFPVEWQVGWWLFTKFVAITRDDLSTLLSKAGPLLTLKLLLETLQQTTEFESAMSKKWATPLDEILSAASSPAAPVQPMSSAFEPHLGIFVEAQDKQVELFVRPRALADMLAPHRNPKSRGSLETVTRPSTASSTPRVSLSADDREEPTHIVMPSSTELFYFYAQSLEQCAKLSTGQALFDLYGIQKKWLKIYAEDILLPALRRSNMPTRKSLDTHFDAAELRRTCLVVNTADYCQRTASELEDRIKEKLAERFKEKVTLQTERDLFMSVISGAINCQLRELETACEGAFAALSRVNWSMTSQVSGHSAYVDDLVKVIELVVDQIKHLVEQKKFVRNFLDKACSLILTRFTNALVKSRPLREIGAEQLLIDLGVVKSCLLKLPGEALSTSGYTRSLTKITTRLEALLKVIVTPVDPPEGFILNYTLLIGDASFSNFQKILDLKGTPKLEQNSLLDTFVTIASTKTELNGTSFLSSLDMDPPPTVTFGSPAASRVALPLVMTPSGGSDGSLGVLNSPPSSGPPTGLSTEGTAGKGSEPGQKREVFSDIRRFVSFGLRRDTQPT</sequence>
<evidence type="ECO:0000256" key="1">
    <source>
        <dbReference type="ARBA" id="ARBA00004150"/>
    </source>
</evidence>
<organism evidence="10 11">
    <name type="scientific">Pisolithus tinctorius Marx 270</name>
    <dbReference type="NCBI Taxonomy" id="870435"/>
    <lineage>
        <taxon>Eukaryota</taxon>
        <taxon>Fungi</taxon>
        <taxon>Dikarya</taxon>
        <taxon>Basidiomycota</taxon>
        <taxon>Agaricomycotina</taxon>
        <taxon>Agaricomycetes</taxon>
        <taxon>Agaricomycetidae</taxon>
        <taxon>Boletales</taxon>
        <taxon>Sclerodermatineae</taxon>
        <taxon>Pisolithaceae</taxon>
        <taxon>Pisolithus</taxon>
    </lineage>
</organism>
<feature type="compositionally biased region" description="Low complexity" evidence="7">
    <location>
        <begin position="812"/>
        <end position="827"/>
    </location>
</feature>
<dbReference type="InParanoid" id="A0A0C3PL05"/>
<dbReference type="InterPro" id="IPR031745">
    <property type="entry name" value="Vps53_C"/>
</dbReference>
<reference evidence="10 11" key="1">
    <citation type="submission" date="2014-04" db="EMBL/GenBank/DDBJ databases">
        <authorList>
            <consortium name="DOE Joint Genome Institute"/>
            <person name="Kuo A."/>
            <person name="Kohler A."/>
            <person name="Costa M.D."/>
            <person name="Nagy L.G."/>
            <person name="Floudas D."/>
            <person name="Copeland A."/>
            <person name="Barry K.W."/>
            <person name="Cichocki N."/>
            <person name="Veneault-Fourrey C."/>
            <person name="LaButti K."/>
            <person name="Lindquist E.A."/>
            <person name="Lipzen A."/>
            <person name="Lundell T."/>
            <person name="Morin E."/>
            <person name="Murat C."/>
            <person name="Sun H."/>
            <person name="Tunlid A."/>
            <person name="Henrissat B."/>
            <person name="Grigoriev I.V."/>
            <person name="Hibbett D.S."/>
            <person name="Martin F."/>
            <person name="Nordberg H.P."/>
            <person name="Cantor M.N."/>
            <person name="Hua S.X."/>
        </authorList>
    </citation>
    <scope>NUCLEOTIDE SEQUENCE [LARGE SCALE GENOMIC DNA]</scope>
    <source>
        <strain evidence="10 11">Marx 270</strain>
    </source>
</reference>